<dbReference type="InterPro" id="IPR042185">
    <property type="entry name" value="Serpin_sf_2"/>
</dbReference>
<dbReference type="InterPro" id="IPR000215">
    <property type="entry name" value="Serpin_fam"/>
</dbReference>
<evidence type="ECO:0000256" key="2">
    <source>
        <dbReference type="ARBA" id="ARBA00006426"/>
    </source>
</evidence>
<dbReference type="Pfam" id="PF00079">
    <property type="entry name" value="Serpin"/>
    <property type="match status" value="1"/>
</dbReference>
<reference evidence="7" key="1">
    <citation type="submission" date="2019-06" db="EMBL/GenBank/DDBJ databases">
        <authorList>
            <consortium name="Wellcome Sanger Institute Data Sharing"/>
        </authorList>
    </citation>
    <scope>NUCLEOTIDE SEQUENCE [LARGE SCALE GENOMIC DNA]</scope>
</reference>
<dbReference type="Ensembl" id="ENSSORT00005009504.1">
    <property type="protein sequence ID" value="ENSSORP00005009198.1"/>
    <property type="gene ID" value="ENSSORG00005005050.1"/>
</dbReference>
<dbReference type="InterPro" id="IPR023795">
    <property type="entry name" value="Serpin_CS"/>
</dbReference>
<keyword evidence="3" id="KW-0963">Cytoplasm</keyword>
<reference evidence="7" key="3">
    <citation type="submission" date="2025-09" db="UniProtKB">
        <authorList>
            <consortium name="Ensembl"/>
        </authorList>
    </citation>
    <scope>IDENTIFICATION</scope>
</reference>
<dbReference type="FunFam" id="3.30.497.10:FF:000001">
    <property type="entry name" value="Serine protease inhibitor"/>
    <property type="match status" value="1"/>
</dbReference>
<dbReference type="InterPro" id="IPR042178">
    <property type="entry name" value="Serpin_sf_1"/>
</dbReference>
<comment type="similarity">
    <text evidence="2">Belongs to the serpin family. Ov-serpin subfamily.</text>
</comment>
<dbReference type="PROSITE" id="PS00284">
    <property type="entry name" value="SERPIN"/>
    <property type="match status" value="1"/>
</dbReference>
<dbReference type="GO" id="GO:0004867">
    <property type="term" value="F:serine-type endopeptidase inhibitor activity"/>
    <property type="evidence" value="ECO:0007669"/>
    <property type="project" value="UniProtKB-KW"/>
</dbReference>
<dbReference type="AlphaFoldDB" id="A0A672YX63"/>
<evidence type="ECO:0000313" key="8">
    <source>
        <dbReference type="Proteomes" id="UP000472271"/>
    </source>
</evidence>
<dbReference type="FunFam" id="2.30.39.10:FF:000001">
    <property type="entry name" value="Serpin family B member 2"/>
    <property type="match status" value="1"/>
</dbReference>
<evidence type="ECO:0000256" key="5">
    <source>
        <dbReference type="ARBA" id="ARBA00022900"/>
    </source>
</evidence>
<evidence type="ECO:0000256" key="1">
    <source>
        <dbReference type="ARBA" id="ARBA00004496"/>
    </source>
</evidence>
<dbReference type="Gene3D" id="2.10.310.10">
    <property type="entry name" value="Serpins superfamily"/>
    <property type="match status" value="1"/>
</dbReference>
<dbReference type="Gene3D" id="2.30.39.10">
    <property type="entry name" value="Alpha-1-antitrypsin, domain 1"/>
    <property type="match status" value="1"/>
</dbReference>
<protein>
    <submittedName>
        <fullName evidence="7">Leukocyte elastase inhibitor-like</fullName>
    </submittedName>
</protein>
<dbReference type="SMART" id="SM00093">
    <property type="entry name" value="SERPIN"/>
    <property type="match status" value="1"/>
</dbReference>
<evidence type="ECO:0000259" key="6">
    <source>
        <dbReference type="SMART" id="SM00093"/>
    </source>
</evidence>
<gene>
    <name evidence="7" type="primary">LOC115418438</name>
</gene>
<keyword evidence="8" id="KW-1185">Reference proteome</keyword>
<sequence length="396" mass="45120">MFSHWTNSMKAAFTGNPKSAISSASTDFALELLRTLSQDNPDGNIFFSPLNISFSLAMVYLGAKGNTAAQMAQVLSFSSAEDIHAEFEKLNHIIHMKSGSYTLKLASRLYGETTSNFLSEFLEATQKYYNAELKAVDFIGAPEACRAEINTWVEEQTEKKIKDLLQPGAVNTMTRLALVSAIYFKGNWMHPFCEEDTRESDFEVNQNETRRVEMMFMEKKMPYTRISEHGLQILELPYKDKELSMVILLPQKSTDGSDPLHKLQSMLTREQLEEWTSRRNMSTTTKISITVPKFKLEMSYDMNMPLAKMGMTDVFCEEKADLSRMNGKKGLFLSTMTHRAFVDVNEKGTEAAASVVMYYTLGVEEKIYFTANRPFLFFIRHNKTKSILFLGRFSSP</sequence>
<evidence type="ECO:0000256" key="4">
    <source>
        <dbReference type="ARBA" id="ARBA00022690"/>
    </source>
</evidence>
<organism evidence="7 8">
    <name type="scientific">Sphaeramia orbicularis</name>
    <name type="common">orbiculate cardinalfish</name>
    <dbReference type="NCBI Taxonomy" id="375764"/>
    <lineage>
        <taxon>Eukaryota</taxon>
        <taxon>Metazoa</taxon>
        <taxon>Chordata</taxon>
        <taxon>Craniata</taxon>
        <taxon>Vertebrata</taxon>
        <taxon>Euteleostomi</taxon>
        <taxon>Actinopterygii</taxon>
        <taxon>Neopterygii</taxon>
        <taxon>Teleostei</taxon>
        <taxon>Neoteleostei</taxon>
        <taxon>Acanthomorphata</taxon>
        <taxon>Gobiaria</taxon>
        <taxon>Kurtiformes</taxon>
        <taxon>Apogonoidei</taxon>
        <taxon>Apogonidae</taxon>
        <taxon>Apogoninae</taxon>
        <taxon>Sphaeramia</taxon>
    </lineage>
</organism>
<feature type="domain" description="Serpin" evidence="6">
    <location>
        <begin position="30"/>
        <end position="396"/>
    </location>
</feature>
<keyword evidence="5" id="KW-0722">Serine protease inhibitor</keyword>
<dbReference type="PANTHER" id="PTHR11461">
    <property type="entry name" value="SERINE PROTEASE INHIBITOR, SERPIN"/>
    <property type="match status" value="1"/>
</dbReference>
<dbReference type="Proteomes" id="UP000472271">
    <property type="component" value="Chromosome 4"/>
</dbReference>
<dbReference type="GO" id="GO:0005737">
    <property type="term" value="C:cytoplasm"/>
    <property type="evidence" value="ECO:0007669"/>
    <property type="project" value="UniProtKB-SubCell"/>
</dbReference>
<name>A0A672YX63_9TELE</name>
<comment type="subcellular location">
    <subcellularLocation>
        <location evidence="1">Cytoplasm</location>
    </subcellularLocation>
</comment>
<reference evidence="7" key="2">
    <citation type="submission" date="2025-08" db="UniProtKB">
        <authorList>
            <consortium name="Ensembl"/>
        </authorList>
    </citation>
    <scope>IDENTIFICATION</scope>
</reference>
<proteinExistence type="inferred from homology"/>
<evidence type="ECO:0000256" key="3">
    <source>
        <dbReference type="ARBA" id="ARBA00022490"/>
    </source>
</evidence>
<dbReference type="FunFam" id="2.10.310.10:FF:000001">
    <property type="entry name" value="Serpin family A member 1"/>
    <property type="match status" value="1"/>
</dbReference>
<dbReference type="PANTHER" id="PTHR11461:SF180">
    <property type="entry name" value="LEUKOCYTE ELASTASE INHIBITOR"/>
    <property type="match status" value="1"/>
</dbReference>
<dbReference type="Gene3D" id="3.30.497.10">
    <property type="entry name" value="Antithrombin, subunit I, domain 2"/>
    <property type="match status" value="1"/>
</dbReference>
<dbReference type="SUPFAM" id="SSF56574">
    <property type="entry name" value="Serpins"/>
    <property type="match status" value="1"/>
</dbReference>
<dbReference type="InterPro" id="IPR023796">
    <property type="entry name" value="Serpin_dom"/>
</dbReference>
<dbReference type="InterPro" id="IPR036186">
    <property type="entry name" value="Serpin_sf"/>
</dbReference>
<accession>A0A672YX63</accession>
<dbReference type="InParanoid" id="A0A672YX63"/>
<evidence type="ECO:0000313" key="7">
    <source>
        <dbReference type="Ensembl" id="ENSSORP00005009198.1"/>
    </source>
</evidence>
<dbReference type="GO" id="GO:0005615">
    <property type="term" value="C:extracellular space"/>
    <property type="evidence" value="ECO:0007669"/>
    <property type="project" value="InterPro"/>
</dbReference>
<keyword evidence="4" id="KW-0646">Protease inhibitor</keyword>